<dbReference type="Pfam" id="PF00232">
    <property type="entry name" value="Glyco_hydro_1"/>
    <property type="match status" value="1"/>
</dbReference>
<keyword evidence="4" id="KW-1185">Reference proteome</keyword>
<dbReference type="SUPFAM" id="SSF51445">
    <property type="entry name" value="(Trans)glycosidases"/>
    <property type="match status" value="1"/>
</dbReference>
<name>A0A2I0AQC2_9ASPA</name>
<evidence type="ECO:0000256" key="2">
    <source>
        <dbReference type="RuleBase" id="RU003690"/>
    </source>
</evidence>
<evidence type="ECO:0000313" key="3">
    <source>
        <dbReference type="EMBL" id="PKA57676.1"/>
    </source>
</evidence>
<dbReference type="GO" id="GO:0008422">
    <property type="term" value="F:beta-glucosidase activity"/>
    <property type="evidence" value="ECO:0007669"/>
    <property type="project" value="UniProtKB-EC"/>
</dbReference>
<dbReference type="InterPro" id="IPR001360">
    <property type="entry name" value="Glyco_hydro_1"/>
</dbReference>
<sequence length="410" mass="46626">MSDTGLEAYRLSISWSRLLPSGRGEVNPKGLAYYNNVLNELIKYGIQPHVTLHHLDVPQVLQDEYGGFLSPRIIDDFILLADVCFKEFGDRVSRWTTMNEPNVNIMASFDYGFFPPRRCSAPYGVNCTGGNSTVEPYITAHHMLLAHSAVVQLYRTKYQATQKGKIGLNVYTMWFAPLTNSPEDAMAAKRVLNVTLGWFLDPLMFGDYPEIMKKNAGSRIPSFTKSESQLLKGAYDFIGINYYFKLFAADDPSASQNDLRDMSSDMLAKFTAYKDVPPQSRILPPSRMENDFESLWKMLTYLKDTYGNPPIYLQENGYGLGVKDTMMDVGRISFLSGFIGSILDSIRDGSDVRGYFVWAFVDVYELLSEYSSRFGLYHVNFEDSELERTPKLSAFWYQNFLKNGSSIQMK</sequence>
<evidence type="ECO:0000313" key="4">
    <source>
        <dbReference type="Proteomes" id="UP000236161"/>
    </source>
</evidence>
<accession>A0A2I0AQC2</accession>
<gene>
    <name evidence="3" type="primary">BGLU22</name>
    <name evidence="3" type="ORF">AXF42_Ash016722</name>
</gene>
<dbReference type="EC" id="3.2.1.21" evidence="3"/>
<proteinExistence type="inferred from homology"/>
<dbReference type="PANTHER" id="PTHR10353:SF29">
    <property type="entry name" value="BETA-GLUCOSIDASE 11"/>
    <property type="match status" value="1"/>
</dbReference>
<dbReference type="OrthoDB" id="65569at2759"/>
<dbReference type="EMBL" id="KZ451961">
    <property type="protein sequence ID" value="PKA57676.1"/>
    <property type="molecule type" value="Genomic_DNA"/>
</dbReference>
<dbReference type="InterPro" id="IPR017853">
    <property type="entry name" value="GH"/>
</dbReference>
<evidence type="ECO:0000256" key="1">
    <source>
        <dbReference type="ARBA" id="ARBA00010838"/>
    </source>
</evidence>
<keyword evidence="3" id="KW-0326">Glycosidase</keyword>
<dbReference type="AlphaFoldDB" id="A0A2I0AQC2"/>
<comment type="similarity">
    <text evidence="1 2">Belongs to the glycosyl hydrolase 1 family.</text>
</comment>
<reference evidence="3 4" key="1">
    <citation type="journal article" date="2017" name="Nature">
        <title>The Apostasia genome and the evolution of orchids.</title>
        <authorList>
            <person name="Zhang G.Q."/>
            <person name="Liu K.W."/>
            <person name="Li Z."/>
            <person name="Lohaus R."/>
            <person name="Hsiao Y.Y."/>
            <person name="Niu S.C."/>
            <person name="Wang J.Y."/>
            <person name="Lin Y.C."/>
            <person name="Xu Q."/>
            <person name="Chen L.J."/>
            <person name="Yoshida K."/>
            <person name="Fujiwara S."/>
            <person name="Wang Z.W."/>
            <person name="Zhang Y.Q."/>
            <person name="Mitsuda N."/>
            <person name="Wang M."/>
            <person name="Liu G.H."/>
            <person name="Pecoraro L."/>
            <person name="Huang H.X."/>
            <person name="Xiao X.J."/>
            <person name="Lin M."/>
            <person name="Wu X.Y."/>
            <person name="Wu W.L."/>
            <person name="Chen Y.Y."/>
            <person name="Chang S.B."/>
            <person name="Sakamoto S."/>
            <person name="Ohme-Takagi M."/>
            <person name="Yagi M."/>
            <person name="Zeng S.J."/>
            <person name="Shen C.Y."/>
            <person name="Yeh C.M."/>
            <person name="Luo Y.B."/>
            <person name="Tsai W.C."/>
            <person name="Van de Peer Y."/>
            <person name="Liu Z.J."/>
        </authorList>
    </citation>
    <scope>NUCLEOTIDE SEQUENCE [LARGE SCALE GENOMIC DNA]</scope>
    <source>
        <strain evidence="4">cv. Shenzhen</strain>
        <tissue evidence="3">Stem</tissue>
    </source>
</reference>
<dbReference type="PRINTS" id="PR00131">
    <property type="entry name" value="GLHYDRLASE1"/>
</dbReference>
<dbReference type="STRING" id="1088818.A0A2I0AQC2"/>
<protein>
    <submittedName>
        <fullName evidence="3">Beta-glucosidase 22</fullName>
        <ecNumber evidence="3">3.2.1.21</ecNumber>
    </submittedName>
</protein>
<organism evidence="3 4">
    <name type="scientific">Apostasia shenzhenica</name>
    <dbReference type="NCBI Taxonomy" id="1088818"/>
    <lineage>
        <taxon>Eukaryota</taxon>
        <taxon>Viridiplantae</taxon>
        <taxon>Streptophyta</taxon>
        <taxon>Embryophyta</taxon>
        <taxon>Tracheophyta</taxon>
        <taxon>Spermatophyta</taxon>
        <taxon>Magnoliopsida</taxon>
        <taxon>Liliopsida</taxon>
        <taxon>Asparagales</taxon>
        <taxon>Orchidaceae</taxon>
        <taxon>Apostasioideae</taxon>
        <taxon>Apostasia</taxon>
    </lineage>
</organism>
<dbReference type="Gene3D" id="3.20.20.80">
    <property type="entry name" value="Glycosidases"/>
    <property type="match status" value="1"/>
</dbReference>
<dbReference type="PANTHER" id="PTHR10353">
    <property type="entry name" value="GLYCOSYL HYDROLASE"/>
    <property type="match status" value="1"/>
</dbReference>
<dbReference type="GO" id="GO:0005975">
    <property type="term" value="P:carbohydrate metabolic process"/>
    <property type="evidence" value="ECO:0007669"/>
    <property type="project" value="InterPro"/>
</dbReference>
<dbReference type="Proteomes" id="UP000236161">
    <property type="component" value="Unassembled WGS sequence"/>
</dbReference>
<keyword evidence="3" id="KW-0378">Hydrolase</keyword>
<dbReference type="FunFam" id="3.20.20.80:FF:000041">
    <property type="entry name" value="Beta-glucosidase 7"/>
    <property type="match status" value="1"/>
</dbReference>